<name>A0A7R7I073_9ACTN</name>
<reference evidence="1 2" key="1">
    <citation type="submission" date="2020-08" db="EMBL/GenBank/DDBJ databases">
        <title>Whole genome shotgun sequence of Actinocatenispora thailandica NBRC 105041.</title>
        <authorList>
            <person name="Komaki H."/>
            <person name="Tamura T."/>
        </authorList>
    </citation>
    <scope>NUCLEOTIDE SEQUENCE [LARGE SCALE GENOMIC DNA]</scope>
    <source>
        <strain evidence="1 2">NBRC 105041</strain>
    </source>
</reference>
<protein>
    <submittedName>
        <fullName evidence="1">Glutamine amidotransferase</fullName>
    </submittedName>
</protein>
<dbReference type="Pfam" id="PF07722">
    <property type="entry name" value="Peptidase_C26"/>
    <property type="match status" value="1"/>
</dbReference>
<dbReference type="CDD" id="cd01745">
    <property type="entry name" value="GATase1_2"/>
    <property type="match status" value="1"/>
</dbReference>
<dbReference type="GO" id="GO:0006598">
    <property type="term" value="P:polyamine catabolic process"/>
    <property type="evidence" value="ECO:0007669"/>
    <property type="project" value="TreeGrafter"/>
</dbReference>
<dbReference type="RefSeq" id="WP_203965018.1">
    <property type="nucleotide sequence ID" value="NZ_AP023355.1"/>
</dbReference>
<gene>
    <name evidence="1" type="ORF">Athai_66000</name>
</gene>
<dbReference type="EMBL" id="AP023355">
    <property type="protein sequence ID" value="BCJ39097.1"/>
    <property type="molecule type" value="Genomic_DNA"/>
</dbReference>
<dbReference type="GO" id="GO:0005829">
    <property type="term" value="C:cytosol"/>
    <property type="evidence" value="ECO:0007669"/>
    <property type="project" value="TreeGrafter"/>
</dbReference>
<dbReference type="InterPro" id="IPR011697">
    <property type="entry name" value="Peptidase_C26"/>
</dbReference>
<dbReference type="KEGG" id="atl:Athai_66000"/>
<dbReference type="Gene3D" id="3.40.50.880">
    <property type="match status" value="1"/>
</dbReference>
<dbReference type="PANTHER" id="PTHR43235">
    <property type="entry name" value="GLUTAMINE AMIDOTRANSFERASE PB2B2.05-RELATED"/>
    <property type="match status" value="1"/>
</dbReference>
<dbReference type="PROSITE" id="PS51273">
    <property type="entry name" value="GATASE_TYPE_1"/>
    <property type="match status" value="1"/>
</dbReference>
<sequence>MRRPVVGVTGYTVGAQKSRELGFGPRHLDITPGTYLGWVRDCGMLPVPIPAHSEQLHDDYLSMLDGLVLTGGADIGPELYGAPAHPLAKLEPHRDAFEFGLVRAAFERGLPILGICRGMQVLNVALGGSMHQHLPERSEELVHSSEFRDGRRHPDDMWQPAYHEVTITDPALAALAGAEQISTNSYHHQGVAALGEGLSVAAHASDGLVEAVVGVDRPLLGVQWHPEMHTAADQAGIAPFRWLANQLASAVAADEVLALN</sequence>
<dbReference type="PANTHER" id="PTHR43235:SF1">
    <property type="entry name" value="GLUTAMINE AMIDOTRANSFERASE PB2B2.05-RELATED"/>
    <property type="match status" value="1"/>
</dbReference>
<organism evidence="1 2">
    <name type="scientific">Actinocatenispora thailandica</name>
    <dbReference type="NCBI Taxonomy" id="227318"/>
    <lineage>
        <taxon>Bacteria</taxon>
        <taxon>Bacillati</taxon>
        <taxon>Actinomycetota</taxon>
        <taxon>Actinomycetes</taxon>
        <taxon>Micromonosporales</taxon>
        <taxon>Micromonosporaceae</taxon>
        <taxon>Actinocatenispora</taxon>
    </lineage>
</organism>
<keyword evidence="1" id="KW-0315">Glutamine amidotransferase</keyword>
<keyword evidence="2" id="KW-1185">Reference proteome</keyword>
<dbReference type="AlphaFoldDB" id="A0A7R7I073"/>
<dbReference type="Proteomes" id="UP000611640">
    <property type="component" value="Chromosome"/>
</dbReference>
<proteinExistence type="predicted"/>
<accession>A0A7R7I073</accession>
<dbReference type="InterPro" id="IPR029062">
    <property type="entry name" value="Class_I_gatase-like"/>
</dbReference>
<dbReference type="SUPFAM" id="SSF52317">
    <property type="entry name" value="Class I glutamine amidotransferase-like"/>
    <property type="match status" value="1"/>
</dbReference>
<evidence type="ECO:0000313" key="2">
    <source>
        <dbReference type="Proteomes" id="UP000611640"/>
    </source>
</evidence>
<dbReference type="GO" id="GO:0033969">
    <property type="term" value="F:gamma-glutamyl-gamma-aminobutyrate hydrolase activity"/>
    <property type="evidence" value="ECO:0007669"/>
    <property type="project" value="TreeGrafter"/>
</dbReference>
<dbReference type="InterPro" id="IPR044668">
    <property type="entry name" value="PuuD-like"/>
</dbReference>
<evidence type="ECO:0000313" key="1">
    <source>
        <dbReference type="EMBL" id="BCJ39097.1"/>
    </source>
</evidence>